<name>Q4S6D8_TETNG</name>
<feature type="region of interest" description="Disordered" evidence="1">
    <location>
        <begin position="1"/>
        <end position="35"/>
    </location>
</feature>
<accession>Q4S6D8</accession>
<reference evidence="2" key="2">
    <citation type="submission" date="2004-02" db="EMBL/GenBank/DDBJ databases">
        <authorList>
            <consortium name="Genoscope"/>
            <consortium name="Whitehead Institute Centre for Genome Research"/>
        </authorList>
    </citation>
    <scope>NUCLEOTIDE SEQUENCE</scope>
</reference>
<evidence type="ECO:0000256" key="1">
    <source>
        <dbReference type="SAM" id="MobiDB-lite"/>
    </source>
</evidence>
<dbReference type="KEGG" id="tng:GSTEN00023336G001"/>
<sequence>MVRPGQEEGRVQPTQRETRYHGKDKLEGSQFSGEPRGFRAWCSALRCFKSVSGNLRMEDPVGGSRPVPDDLTKKQKRQKSRGRKKDDATVRRFGSPEQMVHNSPGGTFVTGQQLREPPTKSSPVRALLREQKAKCEVSRSSFS</sequence>
<dbReference type="AlphaFoldDB" id="Q4S6D8"/>
<feature type="region of interest" description="Disordered" evidence="1">
    <location>
        <begin position="53"/>
        <end position="130"/>
    </location>
</feature>
<feature type="compositionally biased region" description="Basic and acidic residues" evidence="1">
    <location>
        <begin position="1"/>
        <end position="27"/>
    </location>
</feature>
<feature type="compositionally biased region" description="Polar residues" evidence="1">
    <location>
        <begin position="100"/>
        <end position="113"/>
    </location>
</feature>
<proteinExistence type="predicted"/>
<reference evidence="2" key="1">
    <citation type="journal article" date="2004" name="Nature">
        <title>Genome duplication in the teleost fish Tetraodon nigroviridis reveals the early vertebrate proto-karyotype.</title>
        <authorList>
            <person name="Jaillon O."/>
            <person name="Aury J.-M."/>
            <person name="Brunet F."/>
            <person name="Petit J.-L."/>
            <person name="Stange-Thomann N."/>
            <person name="Mauceli E."/>
            <person name="Bouneau L."/>
            <person name="Fischer C."/>
            <person name="Ozouf-Costaz C."/>
            <person name="Bernot A."/>
            <person name="Nicaud S."/>
            <person name="Jaffe D."/>
            <person name="Fisher S."/>
            <person name="Lutfalla G."/>
            <person name="Dossat C."/>
            <person name="Segurens B."/>
            <person name="Dasilva C."/>
            <person name="Salanoubat M."/>
            <person name="Levy M."/>
            <person name="Boudet N."/>
            <person name="Castellano S."/>
            <person name="Anthouard V."/>
            <person name="Jubin C."/>
            <person name="Castelli V."/>
            <person name="Katinka M."/>
            <person name="Vacherie B."/>
            <person name="Biemont C."/>
            <person name="Skalli Z."/>
            <person name="Cattolico L."/>
            <person name="Poulain J."/>
            <person name="De Berardinis V."/>
            <person name="Cruaud C."/>
            <person name="Duprat S."/>
            <person name="Brottier P."/>
            <person name="Coutanceau J.-P."/>
            <person name="Gouzy J."/>
            <person name="Parra G."/>
            <person name="Lardier G."/>
            <person name="Chapple C."/>
            <person name="McKernan K.J."/>
            <person name="McEwan P."/>
            <person name="Bosak S."/>
            <person name="Kellis M."/>
            <person name="Volff J.-N."/>
            <person name="Guigo R."/>
            <person name="Zody M.C."/>
            <person name="Mesirov J."/>
            <person name="Lindblad-Toh K."/>
            <person name="Birren B."/>
            <person name="Nusbaum C."/>
            <person name="Kahn D."/>
            <person name="Robinson-Rechavi M."/>
            <person name="Laudet V."/>
            <person name="Schachter V."/>
            <person name="Quetier F."/>
            <person name="Saurin W."/>
            <person name="Scarpelli C."/>
            <person name="Wincker P."/>
            <person name="Lander E.S."/>
            <person name="Weissenbach J."/>
            <person name="Roest Crollius H."/>
        </authorList>
    </citation>
    <scope>NUCLEOTIDE SEQUENCE [LARGE SCALE GENOMIC DNA]</scope>
</reference>
<evidence type="ECO:0000313" key="2">
    <source>
        <dbReference type="EMBL" id="CAG03794.1"/>
    </source>
</evidence>
<comment type="caution">
    <text evidence="2">The sequence shown here is derived from an EMBL/GenBank/DDBJ whole genome shotgun (WGS) entry which is preliminary data.</text>
</comment>
<dbReference type="EMBL" id="CAAE01014728">
    <property type="protein sequence ID" value="CAG03794.1"/>
    <property type="molecule type" value="Genomic_DNA"/>
</dbReference>
<protein>
    <submittedName>
        <fullName evidence="2">(spotted green pufferfish) hypothetical protein</fullName>
    </submittedName>
</protein>
<feature type="compositionally biased region" description="Basic residues" evidence="1">
    <location>
        <begin position="74"/>
        <end position="83"/>
    </location>
</feature>
<organism evidence="2">
    <name type="scientific">Tetraodon nigroviridis</name>
    <name type="common">Spotted green pufferfish</name>
    <name type="synonym">Chelonodon nigroviridis</name>
    <dbReference type="NCBI Taxonomy" id="99883"/>
    <lineage>
        <taxon>Eukaryota</taxon>
        <taxon>Metazoa</taxon>
        <taxon>Chordata</taxon>
        <taxon>Craniata</taxon>
        <taxon>Vertebrata</taxon>
        <taxon>Euteleostomi</taxon>
        <taxon>Actinopterygii</taxon>
        <taxon>Neopterygii</taxon>
        <taxon>Teleostei</taxon>
        <taxon>Neoteleostei</taxon>
        <taxon>Acanthomorphata</taxon>
        <taxon>Eupercaria</taxon>
        <taxon>Tetraodontiformes</taxon>
        <taxon>Tetradontoidea</taxon>
        <taxon>Tetraodontidae</taxon>
        <taxon>Tetraodon</taxon>
    </lineage>
</organism>
<gene>
    <name evidence="2" type="ORF">GSTENG00023336001</name>
</gene>